<evidence type="ECO:0000313" key="2">
    <source>
        <dbReference type="Proteomes" id="UP001058974"/>
    </source>
</evidence>
<accession>A0A9D5BGN7</accession>
<organism evidence="1 2">
    <name type="scientific">Pisum sativum</name>
    <name type="common">Garden pea</name>
    <name type="synonym">Lathyrus oleraceus</name>
    <dbReference type="NCBI Taxonomy" id="3888"/>
    <lineage>
        <taxon>Eukaryota</taxon>
        <taxon>Viridiplantae</taxon>
        <taxon>Streptophyta</taxon>
        <taxon>Embryophyta</taxon>
        <taxon>Tracheophyta</taxon>
        <taxon>Spermatophyta</taxon>
        <taxon>Magnoliopsida</taxon>
        <taxon>eudicotyledons</taxon>
        <taxon>Gunneridae</taxon>
        <taxon>Pentapetalae</taxon>
        <taxon>rosids</taxon>
        <taxon>fabids</taxon>
        <taxon>Fabales</taxon>
        <taxon>Fabaceae</taxon>
        <taxon>Papilionoideae</taxon>
        <taxon>50 kb inversion clade</taxon>
        <taxon>NPAAA clade</taxon>
        <taxon>Hologalegina</taxon>
        <taxon>IRL clade</taxon>
        <taxon>Fabeae</taxon>
        <taxon>Lathyrus</taxon>
    </lineage>
</organism>
<dbReference type="PANTHER" id="PTHR34130">
    <property type="entry name" value="OS08G0243800 PROTEIN"/>
    <property type="match status" value="1"/>
</dbReference>
<reference evidence="1 2" key="1">
    <citation type="journal article" date="2022" name="Nat. Genet.">
        <title>Improved pea reference genome and pan-genome highlight genomic features and evolutionary characteristics.</title>
        <authorList>
            <person name="Yang T."/>
            <person name="Liu R."/>
            <person name="Luo Y."/>
            <person name="Hu S."/>
            <person name="Wang D."/>
            <person name="Wang C."/>
            <person name="Pandey M.K."/>
            <person name="Ge S."/>
            <person name="Xu Q."/>
            <person name="Li N."/>
            <person name="Li G."/>
            <person name="Huang Y."/>
            <person name="Saxena R.K."/>
            <person name="Ji Y."/>
            <person name="Li M."/>
            <person name="Yan X."/>
            <person name="He Y."/>
            <person name="Liu Y."/>
            <person name="Wang X."/>
            <person name="Xiang C."/>
            <person name="Varshney R.K."/>
            <person name="Ding H."/>
            <person name="Gao S."/>
            <person name="Zong X."/>
        </authorList>
    </citation>
    <scope>NUCLEOTIDE SEQUENCE [LARGE SCALE GENOMIC DNA]</scope>
    <source>
        <strain evidence="1 2">cv. Zhongwan 6</strain>
    </source>
</reference>
<dbReference type="EMBL" id="JAMSHJ010000001">
    <property type="protein sequence ID" value="KAI5443339.1"/>
    <property type="molecule type" value="Genomic_DNA"/>
</dbReference>
<name>A0A9D5BGN7_PEA</name>
<dbReference type="PANTHER" id="PTHR34130:SF8">
    <property type="entry name" value="TRANSMEMBRANE PROTEIN"/>
    <property type="match status" value="1"/>
</dbReference>
<dbReference type="Gramene" id="Psat0s5065g0040.1">
    <property type="protein sequence ID" value="Psat0s5065g0040.1.cds"/>
    <property type="gene ID" value="Psat0s5065g0040"/>
</dbReference>
<comment type="caution">
    <text evidence="1">The sequence shown here is derived from an EMBL/GenBank/DDBJ whole genome shotgun (WGS) entry which is preliminary data.</text>
</comment>
<keyword evidence="2" id="KW-1185">Reference proteome</keyword>
<dbReference type="AlphaFoldDB" id="A0A9D5BGN7"/>
<protein>
    <submittedName>
        <fullName evidence="1">Uncharacterized protein</fullName>
    </submittedName>
</protein>
<dbReference type="Proteomes" id="UP001058974">
    <property type="component" value="Chromosome 1"/>
</dbReference>
<sequence length="138" mass="15555">MKHGYKLLQSDSTRPGFEFNVGFINSPPPSDVVFFGKIISRKTEPGSASQKPQTEGESTSDRINVFVAGLRWPSVKFPLQMELSDMKTRQERREPVPLPKFTSKDDGGESYWELVRPLRRRGSVMRTLMSSSSCISIA</sequence>
<proteinExistence type="predicted"/>
<evidence type="ECO:0000313" key="1">
    <source>
        <dbReference type="EMBL" id="KAI5443339.1"/>
    </source>
</evidence>
<gene>
    <name evidence="1" type="ORF">KIW84_012122</name>
</gene>
<dbReference type="Gramene" id="Psat01G0212200-T1">
    <property type="protein sequence ID" value="KAI5443339.1"/>
    <property type="gene ID" value="KIW84_012122"/>
</dbReference>